<feature type="region of interest" description="Disordered" evidence="1">
    <location>
        <begin position="1"/>
        <end position="247"/>
    </location>
</feature>
<sequence length="498" mass="54085">MRPPPRSTRSSNSPISPTADSRPKPTIADVAIAPRRRMRDGSTSSRGRSSRGNSVASSASSRASSANRATTVPAGSGSILDNIRTGGRGRGNMADNAERRRSLTSTVSVFSESDGGSYMPSTNGHSTANSRDSSLSPPPPEASSTTTRQRRPVASHQSILDVMDEYQNQTQSETIPSLPIVNNPNTRSRNDTSSSSSSSSSSDSNGGRRYTAHEKGKGRAVVTTTTTPIEIESSSEEPEELKRKNSIQFIDIHPKKRRRKSDEDMIDELISNSSDEGEQGVDGEEEEVGEEDTLAGGYSRNDTLVNILLPLYPSSIPIDANTQNSGHILCAQCLHSSLLAAIGRNPNPYPDLTLNRPNGRHPSRGRNNHTHKHPEKTVSFHGKNGGPTKWTKDLLMDFWLYHLNQECEKSLVESEVPRVEWEGIKAVQIPSAEEVKVEQKLRGLWRVEESWVVEGECPVCRNALPGGYGPYGTGIGGIIPLQAKLSSSATTGPKRKRE</sequence>
<dbReference type="STRING" id="1296100.A0A1B9GDG6"/>
<feature type="compositionally biased region" description="Polar residues" evidence="1">
    <location>
        <begin position="119"/>
        <end position="132"/>
    </location>
</feature>
<dbReference type="AlphaFoldDB" id="A0A1B9GDG6"/>
<name>A0A1B9GDG6_9TREE</name>
<dbReference type="EMBL" id="KI894018">
    <property type="protein sequence ID" value="OCF29057.1"/>
    <property type="molecule type" value="Genomic_DNA"/>
</dbReference>
<feature type="compositionally biased region" description="Basic residues" evidence="1">
    <location>
        <begin position="358"/>
        <end position="374"/>
    </location>
</feature>
<gene>
    <name evidence="2" type="ORF">I302_00548</name>
</gene>
<feature type="region of interest" description="Disordered" evidence="1">
    <location>
        <begin position="270"/>
        <end position="297"/>
    </location>
</feature>
<organism evidence="2">
    <name type="scientific">Kwoniella bestiolae CBS 10118</name>
    <dbReference type="NCBI Taxonomy" id="1296100"/>
    <lineage>
        <taxon>Eukaryota</taxon>
        <taxon>Fungi</taxon>
        <taxon>Dikarya</taxon>
        <taxon>Basidiomycota</taxon>
        <taxon>Agaricomycotina</taxon>
        <taxon>Tremellomycetes</taxon>
        <taxon>Tremellales</taxon>
        <taxon>Cryptococcaceae</taxon>
        <taxon>Kwoniella</taxon>
    </lineage>
</organism>
<evidence type="ECO:0000256" key="1">
    <source>
        <dbReference type="SAM" id="MobiDB-lite"/>
    </source>
</evidence>
<proteinExistence type="predicted"/>
<feature type="compositionally biased region" description="Polar residues" evidence="1">
    <location>
        <begin position="166"/>
        <end position="185"/>
    </location>
</feature>
<feature type="compositionally biased region" description="Low complexity" evidence="1">
    <location>
        <begin position="223"/>
        <end position="232"/>
    </location>
</feature>
<accession>A0A1B9GDG6</accession>
<dbReference type="OrthoDB" id="2576135at2759"/>
<dbReference type="VEuPathDB" id="FungiDB:I302_00548"/>
<protein>
    <submittedName>
        <fullName evidence="2">Uncharacterized protein</fullName>
    </submittedName>
</protein>
<evidence type="ECO:0000313" key="2">
    <source>
        <dbReference type="EMBL" id="OCF29057.1"/>
    </source>
</evidence>
<feature type="region of interest" description="Disordered" evidence="1">
    <location>
        <begin position="358"/>
        <end position="384"/>
    </location>
</feature>
<reference evidence="2" key="1">
    <citation type="submission" date="2013-07" db="EMBL/GenBank/DDBJ databases">
        <title>The Genome Sequence of Cryptococcus bestiolae CBS10118.</title>
        <authorList>
            <consortium name="The Broad Institute Genome Sequencing Platform"/>
            <person name="Cuomo C."/>
            <person name="Litvintseva A."/>
            <person name="Chen Y."/>
            <person name="Heitman J."/>
            <person name="Sun S."/>
            <person name="Springer D."/>
            <person name="Dromer F."/>
            <person name="Young S.K."/>
            <person name="Zeng Q."/>
            <person name="Gargeya S."/>
            <person name="Fitzgerald M."/>
            <person name="Abouelleil A."/>
            <person name="Alvarado L."/>
            <person name="Berlin A.M."/>
            <person name="Chapman S.B."/>
            <person name="Dewar J."/>
            <person name="Goldberg J."/>
            <person name="Griggs A."/>
            <person name="Gujja S."/>
            <person name="Hansen M."/>
            <person name="Howarth C."/>
            <person name="Imamovic A."/>
            <person name="Larimer J."/>
            <person name="McCowan C."/>
            <person name="Murphy C."/>
            <person name="Pearson M."/>
            <person name="Priest M."/>
            <person name="Roberts A."/>
            <person name="Saif S."/>
            <person name="Shea T."/>
            <person name="Sykes S."/>
            <person name="Wortman J."/>
            <person name="Nusbaum C."/>
            <person name="Birren B."/>
        </authorList>
    </citation>
    <scope>NUCLEOTIDE SEQUENCE [LARGE SCALE GENOMIC DNA]</scope>
    <source>
        <strain evidence="2">CBS 10118</strain>
    </source>
</reference>
<feature type="compositionally biased region" description="Low complexity" evidence="1">
    <location>
        <begin position="7"/>
        <end position="17"/>
    </location>
</feature>
<reference evidence="2" key="2">
    <citation type="submission" date="2014-01" db="EMBL/GenBank/DDBJ databases">
        <title>Evolution of pathogenesis and genome organization in the Tremellales.</title>
        <authorList>
            <person name="Cuomo C."/>
            <person name="Litvintseva A."/>
            <person name="Heitman J."/>
            <person name="Chen Y."/>
            <person name="Sun S."/>
            <person name="Springer D."/>
            <person name="Dromer F."/>
            <person name="Young S."/>
            <person name="Zeng Q."/>
            <person name="Chapman S."/>
            <person name="Gujja S."/>
            <person name="Saif S."/>
            <person name="Birren B."/>
        </authorList>
    </citation>
    <scope>NUCLEOTIDE SEQUENCE</scope>
    <source>
        <strain evidence="2">CBS 10118</strain>
    </source>
</reference>
<feature type="compositionally biased region" description="Acidic residues" evidence="1">
    <location>
        <begin position="275"/>
        <end position="293"/>
    </location>
</feature>
<feature type="compositionally biased region" description="Low complexity" evidence="1">
    <location>
        <begin position="191"/>
        <end position="209"/>
    </location>
</feature>
<feature type="compositionally biased region" description="Low complexity" evidence="1">
    <location>
        <begin position="41"/>
        <end position="72"/>
    </location>
</feature>